<reference evidence="2" key="1">
    <citation type="submission" date="2022-10" db="EMBL/GenBank/DDBJ databases">
        <authorList>
            <person name="Chen Y."/>
            <person name="Dougan E. K."/>
            <person name="Chan C."/>
            <person name="Rhodes N."/>
            <person name="Thang M."/>
        </authorList>
    </citation>
    <scope>NUCLEOTIDE SEQUENCE</scope>
</reference>
<dbReference type="EMBL" id="CAMXCT030001524">
    <property type="protein sequence ID" value="CAL4778191.1"/>
    <property type="molecule type" value="Genomic_DNA"/>
</dbReference>
<comment type="caution">
    <text evidence="2">The sequence shown here is derived from an EMBL/GenBank/DDBJ whole genome shotgun (WGS) entry which is preliminary data.</text>
</comment>
<evidence type="ECO:0000256" key="1">
    <source>
        <dbReference type="SAM" id="SignalP"/>
    </source>
</evidence>
<protein>
    <submittedName>
        <fullName evidence="4">Glycosyltransferase 61 catalytic domain-containing protein</fullName>
    </submittedName>
</protein>
<reference evidence="3" key="2">
    <citation type="submission" date="2024-04" db="EMBL/GenBank/DDBJ databases">
        <authorList>
            <person name="Chen Y."/>
            <person name="Shah S."/>
            <person name="Dougan E. K."/>
            <person name="Thang M."/>
            <person name="Chan C."/>
        </authorList>
    </citation>
    <scope>NUCLEOTIDE SEQUENCE [LARGE SCALE GENOMIC DNA]</scope>
</reference>
<evidence type="ECO:0000313" key="3">
    <source>
        <dbReference type="EMBL" id="CAL1144254.1"/>
    </source>
</evidence>
<proteinExistence type="predicted"/>
<dbReference type="OrthoDB" id="434960at2759"/>
<dbReference type="EMBL" id="CAMXCT010001524">
    <property type="protein sequence ID" value="CAI3990879.1"/>
    <property type="molecule type" value="Genomic_DNA"/>
</dbReference>
<keyword evidence="5" id="KW-1185">Reference proteome</keyword>
<name>A0A9P1CFW0_9DINO</name>
<dbReference type="Proteomes" id="UP001152797">
    <property type="component" value="Unassembled WGS sequence"/>
</dbReference>
<dbReference type="EMBL" id="CAMXCT020001524">
    <property type="protein sequence ID" value="CAL1144254.1"/>
    <property type="molecule type" value="Genomic_DNA"/>
</dbReference>
<evidence type="ECO:0000313" key="5">
    <source>
        <dbReference type="Proteomes" id="UP001152797"/>
    </source>
</evidence>
<evidence type="ECO:0000313" key="2">
    <source>
        <dbReference type="EMBL" id="CAI3990879.1"/>
    </source>
</evidence>
<sequence length="471" mass="51087">MVFRNLPVLWGCVLCASEDIFNLDEACKVGGDECYLSLRQLRGERSEAEIRHHSRIYRDLDYPLAKDDASAQTWPMTEAASGFCAYPSERSDPRLGSERLGSSPEDVAEVCAMARKYEGHMAEIGTECATEDTCGKCHGVWCRGKISALAQTAQGNLLAQQREDPAPFPLAHENETLQTWPMTDAADGFCAYPSERSDPTLGAERLGAAPSSPEEVQKVCEMARKYEGHRAEVGSECAKEASCSGCNGVWCKGIMKSLIQNSNTAAQQKEDPAPFPLAHENETLQTWPMTDAADGFCAYPSERSDPTLGAERLGAAPSSPEEVQKVCEMARKYEGHRAEVGSECAKEASCSGCNGVWCKGIMKSLIQNSNTAAQQKEDPALFPLAHENETLQTWPMTDAADGFCAYPSERSDPTLGAERLGAAPSSPEEVQKVCEMARKYEGHRAEVGSECAKEASCSGCNGVWCKGIMKS</sequence>
<evidence type="ECO:0000313" key="4">
    <source>
        <dbReference type="EMBL" id="CAL4778191.1"/>
    </source>
</evidence>
<feature type="signal peptide" evidence="1">
    <location>
        <begin position="1"/>
        <end position="17"/>
    </location>
</feature>
<organism evidence="2">
    <name type="scientific">Cladocopium goreaui</name>
    <dbReference type="NCBI Taxonomy" id="2562237"/>
    <lineage>
        <taxon>Eukaryota</taxon>
        <taxon>Sar</taxon>
        <taxon>Alveolata</taxon>
        <taxon>Dinophyceae</taxon>
        <taxon>Suessiales</taxon>
        <taxon>Symbiodiniaceae</taxon>
        <taxon>Cladocopium</taxon>
    </lineage>
</organism>
<dbReference type="AlphaFoldDB" id="A0A9P1CFW0"/>
<keyword evidence="1" id="KW-0732">Signal</keyword>
<feature type="chain" id="PRO_5043270384" evidence="1">
    <location>
        <begin position="18"/>
        <end position="471"/>
    </location>
</feature>
<accession>A0A9P1CFW0</accession>
<gene>
    <name evidence="2" type="ORF">C1SCF055_LOCUS17830</name>
</gene>